<dbReference type="GO" id="GO:0016740">
    <property type="term" value="F:transferase activity"/>
    <property type="evidence" value="ECO:0007669"/>
    <property type="project" value="UniProtKB-KW"/>
</dbReference>
<dbReference type="InterPro" id="IPR043854">
    <property type="entry name" value="DUF5816"/>
</dbReference>
<keyword evidence="2" id="KW-1185">Reference proteome</keyword>
<dbReference type="AlphaFoldDB" id="A0A6B0GR24"/>
<evidence type="ECO:0000313" key="1">
    <source>
        <dbReference type="EMBL" id="MWG36049.1"/>
    </source>
</evidence>
<dbReference type="RefSeq" id="WP_158205712.1">
    <property type="nucleotide sequence ID" value="NZ_WSZK01000030.1"/>
</dbReference>
<dbReference type="EMBL" id="WSZK01000030">
    <property type="protein sequence ID" value="MWG36049.1"/>
    <property type="molecule type" value="Genomic_DNA"/>
</dbReference>
<sequence length="80" mass="9120">MSLEAHAHEGRTLYVARDEAERGSKAPFFVVYVTDDRSRRWGFWCSNCETLDTAVDSMGRIQCNACANLHKAEEWDAAHE</sequence>
<organism evidence="1 2">
    <name type="scientific">Halomarina oriensis</name>
    <dbReference type="NCBI Taxonomy" id="671145"/>
    <lineage>
        <taxon>Archaea</taxon>
        <taxon>Methanobacteriati</taxon>
        <taxon>Methanobacteriota</taxon>
        <taxon>Stenosarchaea group</taxon>
        <taxon>Halobacteria</taxon>
        <taxon>Halobacteriales</taxon>
        <taxon>Natronomonadaceae</taxon>
        <taxon>Halomarina</taxon>
    </lineage>
</organism>
<comment type="caution">
    <text evidence="1">The sequence shown here is derived from an EMBL/GenBank/DDBJ whole genome shotgun (WGS) entry which is preliminary data.</text>
</comment>
<accession>A0A6B0GR24</accession>
<keyword evidence="1" id="KW-0808">Transferase</keyword>
<proteinExistence type="predicted"/>
<protein>
    <submittedName>
        <fullName evidence="1">GNAT family acetyltransferase</fullName>
    </submittedName>
</protein>
<dbReference type="Pfam" id="PF19133">
    <property type="entry name" value="DUF5816"/>
    <property type="match status" value="1"/>
</dbReference>
<reference evidence="1 2" key="1">
    <citation type="submission" date="2019-12" db="EMBL/GenBank/DDBJ databases">
        <title>Halocatena pleomorpha gen. nov. sp. nov., an extremely halophilic archaeon of family Halobacteriaceae isolated from saltpan soil.</title>
        <authorList>
            <person name="Pal Y."/>
            <person name="Verma A."/>
            <person name="Krishnamurthi S."/>
            <person name="Kumar P."/>
        </authorList>
    </citation>
    <scope>NUCLEOTIDE SEQUENCE [LARGE SCALE GENOMIC DNA]</scope>
    <source>
        <strain evidence="1 2">JCM 16495</strain>
    </source>
</reference>
<name>A0A6B0GR24_9EURY</name>
<evidence type="ECO:0000313" key="2">
    <source>
        <dbReference type="Proteomes" id="UP000451471"/>
    </source>
</evidence>
<gene>
    <name evidence="1" type="ORF">GQS65_16395</name>
</gene>
<dbReference type="OrthoDB" id="333505at2157"/>
<dbReference type="Proteomes" id="UP000451471">
    <property type="component" value="Unassembled WGS sequence"/>
</dbReference>